<dbReference type="InterPro" id="IPR006321">
    <property type="entry name" value="PilT/PilU"/>
</dbReference>
<dbReference type="PANTHER" id="PTHR30486">
    <property type="entry name" value="TWITCHING MOTILITY PROTEIN PILT"/>
    <property type="match status" value="1"/>
</dbReference>
<dbReference type="PANTHER" id="PTHR30486:SF6">
    <property type="entry name" value="TYPE IV PILUS RETRACTATION ATPASE PILT"/>
    <property type="match status" value="1"/>
</dbReference>
<reference evidence="3 4" key="1">
    <citation type="submission" date="2020-04" db="EMBL/GenBank/DDBJ databases">
        <title>Azohydromonas sp. isolated from soil.</title>
        <authorList>
            <person name="Dahal R.H."/>
        </authorList>
    </citation>
    <scope>NUCLEOTIDE SEQUENCE [LARGE SCALE GENOMIC DNA]</scope>
    <source>
        <strain evidence="3 4">G-1-1-14</strain>
    </source>
</reference>
<comment type="caution">
    <text evidence="3">The sequence shown here is derived from an EMBL/GenBank/DDBJ whole genome shotgun (WGS) entry which is preliminary data.</text>
</comment>
<dbReference type="Proteomes" id="UP000574067">
    <property type="component" value="Unassembled WGS sequence"/>
</dbReference>
<dbReference type="InterPro" id="IPR003593">
    <property type="entry name" value="AAA+_ATPase"/>
</dbReference>
<dbReference type="SMART" id="SM00382">
    <property type="entry name" value="AAA"/>
    <property type="match status" value="1"/>
</dbReference>
<dbReference type="Pfam" id="PF00437">
    <property type="entry name" value="T2SSE"/>
    <property type="match status" value="1"/>
</dbReference>
<feature type="domain" description="Bacterial type II secretion system protein E" evidence="2">
    <location>
        <begin position="192"/>
        <end position="206"/>
    </location>
</feature>
<dbReference type="InterPro" id="IPR050921">
    <property type="entry name" value="T4SS_GSP_E_ATPase"/>
</dbReference>
<dbReference type="Gene3D" id="3.30.450.90">
    <property type="match status" value="1"/>
</dbReference>
<dbReference type="PROSITE" id="PS00662">
    <property type="entry name" value="T2SP_E"/>
    <property type="match status" value="1"/>
</dbReference>
<dbReference type="GO" id="GO:0016887">
    <property type="term" value="F:ATP hydrolysis activity"/>
    <property type="evidence" value="ECO:0007669"/>
    <property type="project" value="InterPro"/>
</dbReference>
<sequence length="346" mass="37457">MDIAALLDLAVRHQASDLHLCPGLPPLLRVHGELRRQGAEALSHAQVSALLTGLMDEAQRRTYAEALECDFAVEAQGLRLRVNAFHQRLGAAAVLRLIPQRIPTLQELQAPPVLAELALRPRGLVLVTGPTGSGKSTTLAALLNHRNEHTQGHLLTVEDPIEFVHDSLGCLVTQRELGTHTRSFAAALRAALREDPDLILVGELRDLDTIRLALTAAETGHLVLATLHSAGAAQAVDRLVDVFPAGEKEFIRALLAESLQAVVAQTLCRRRDGPGRTAAYELMLGTPAIRHLIREHKVAQMASVLQTGQQQGMQTLDQHLSALVRRGVIDPAEARAHAQQPESFTA</sequence>
<evidence type="ECO:0000256" key="1">
    <source>
        <dbReference type="ARBA" id="ARBA00006611"/>
    </source>
</evidence>
<evidence type="ECO:0000313" key="4">
    <source>
        <dbReference type="Proteomes" id="UP000574067"/>
    </source>
</evidence>
<proteinExistence type="inferred from homology"/>
<organism evidence="3 4">
    <name type="scientific">Azohydromonas caseinilytica</name>
    <dbReference type="NCBI Taxonomy" id="2728836"/>
    <lineage>
        <taxon>Bacteria</taxon>
        <taxon>Pseudomonadati</taxon>
        <taxon>Pseudomonadota</taxon>
        <taxon>Betaproteobacteria</taxon>
        <taxon>Burkholderiales</taxon>
        <taxon>Sphaerotilaceae</taxon>
        <taxon>Azohydromonas</taxon>
    </lineage>
</organism>
<dbReference type="SUPFAM" id="SSF52540">
    <property type="entry name" value="P-loop containing nucleoside triphosphate hydrolases"/>
    <property type="match status" value="1"/>
</dbReference>
<evidence type="ECO:0000259" key="2">
    <source>
        <dbReference type="PROSITE" id="PS00662"/>
    </source>
</evidence>
<dbReference type="EMBL" id="JABBFW010000001">
    <property type="protein sequence ID" value="NML13902.1"/>
    <property type="molecule type" value="Genomic_DNA"/>
</dbReference>
<dbReference type="RefSeq" id="WP_169158779.1">
    <property type="nucleotide sequence ID" value="NZ_JABBFW010000001.1"/>
</dbReference>
<dbReference type="AlphaFoldDB" id="A0A848F3C8"/>
<keyword evidence="4" id="KW-1185">Reference proteome</keyword>
<dbReference type="CDD" id="cd01131">
    <property type="entry name" value="PilT"/>
    <property type="match status" value="1"/>
</dbReference>
<dbReference type="Gene3D" id="3.40.50.300">
    <property type="entry name" value="P-loop containing nucleotide triphosphate hydrolases"/>
    <property type="match status" value="1"/>
</dbReference>
<dbReference type="GO" id="GO:0005524">
    <property type="term" value="F:ATP binding"/>
    <property type="evidence" value="ECO:0007669"/>
    <property type="project" value="InterPro"/>
</dbReference>
<accession>A0A848F3C8</accession>
<protein>
    <submittedName>
        <fullName evidence="3">Type IV pilus twitching motility protein PilT</fullName>
    </submittedName>
</protein>
<dbReference type="InterPro" id="IPR001482">
    <property type="entry name" value="T2SS/T4SS_dom"/>
</dbReference>
<gene>
    <name evidence="3" type="ORF">HHL10_02765</name>
</gene>
<dbReference type="NCBIfam" id="TIGR01420">
    <property type="entry name" value="pilT_fam"/>
    <property type="match status" value="1"/>
</dbReference>
<dbReference type="InterPro" id="IPR027417">
    <property type="entry name" value="P-loop_NTPase"/>
</dbReference>
<evidence type="ECO:0000313" key="3">
    <source>
        <dbReference type="EMBL" id="NML13902.1"/>
    </source>
</evidence>
<name>A0A848F3C8_9BURK</name>
<comment type="similarity">
    <text evidence="1">Belongs to the GSP E family.</text>
</comment>